<protein>
    <submittedName>
        <fullName evidence="2">Autotransporter domain-containing protein</fullName>
    </submittedName>
</protein>
<gene>
    <name evidence="2" type="ORF">MOX91_07230</name>
</gene>
<dbReference type="RefSeq" id="WP_370397419.1">
    <property type="nucleotide sequence ID" value="NZ_JALBUT010000008.1"/>
</dbReference>
<dbReference type="Proteomes" id="UP001275932">
    <property type="component" value="Unassembled WGS sequence"/>
</dbReference>
<dbReference type="SUPFAM" id="SSF103515">
    <property type="entry name" value="Autotransporter"/>
    <property type="match status" value="1"/>
</dbReference>
<feature type="domain" description="Autotransporter" evidence="1">
    <location>
        <begin position="570"/>
        <end position="848"/>
    </location>
</feature>
<accession>A0ABU4WHD6</accession>
<sequence>SAGKITAGDLGNINAENATINGIDATAGAVKNVTVGTTTGAVELGTVKNTTITTAKGDVTIIEVETLDITLEDNASLNAEKVTSKAVIAGNADATINELVDNASIEVNNEGSTIIENIGNGAEVTASAGETTVNNTADSGENTLNANGGTSIWQSLKNKLNIFLNGADANTKVTVRNEYAQGEVEISAADTAIGTGSKGTVEVTNVEKLTLNTKGDETLTNSSATNLLTQCDIQTTLENAKETDVIVNGKLDKLAVDGTSVKSLTIKDDINNDGSIKNFTGDVTFAQNTSKLNVNDLTGDVTFKDAQNTVTAGNIEGDINIASSNNSELVLDGTVNNININSDIQLGSEGSDAVIAGNINAGTKNITVNASGKDITFNNPTVSKITAGSLKGNGATGFVDSLLNGKYKFDENATGVNTLIGNHNDDSISATLDVSNKTVAHEYITVEYNNRGSDNSKVSFDIKKNTYLQDVFAKTANENQLAKIYDNLKYNSNGNNSEALQLKQDFMNNAGNGTLGAVLPQSTSHAIRMNMDLAHIVHLDTLNRVSQTRDLLNALSPQKRLTKGGRPGTIVQGTTTASIRSINKFSSYSGDSNMSGSNDFIYGGLANVEYIATKDLFAGFGVGGFNAKSNGKHNAGDAETQSVLLNAYLDYACAENFDWYLGITYAFGMTDAERKNLSGDKIKSDWNSHMINGFTGLRYSWKPYFNTEFFVKPIIGLNATLLLNPDIDEKSGSRSDLMRIESDNYASVKSILGVELTYVYEKFTFGGKLLYAHEFADDSYDIDSSFLNLNSTATMLRSRGTNFDRDTGLFGVGAGYNIDKHWRIYLDYAVEFSSDLSHNLNLGAQYRF</sequence>
<organism evidence="2 3">
    <name type="scientific">Intestinicryptomonas porci</name>
    <dbReference type="NCBI Taxonomy" id="2926320"/>
    <lineage>
        <taxon>Bacteria</taxon>
        <taxon>Pseudomonadati</taxon>
        <taxon>Verrucomicrobiota</taxon>
        <taxon>Opitutia</taxon>
        <taxon>Opitutales</taxon>
        <taxon>Intestinicryptomonaceae</taxon>
        <taxon>Intestinicryptomonas</taxon>
    </lineage>
</organism>
<evidence type="ECO:0000313" key="2">
    <source>
        <dbReference type="EMBL" id="MDX8415965.1"/>
    </source>
</evidence>
<dbReference type="PROSITE" id="PS51208">
    <property type="entry name" value="AUTOTRANSPORTER"/>
    <property type="match status" value="1"/>
</dbReference>
<dbReference type="Gene3D" id="2.40.128.130">
    <property type="entry name" value="Autotransporter beta-domain"/>
    <property type="match status" value="1"/>
</dbReference>
<comment type="caution">
    <text evidence="2">The sequence shown here is derived from an EMBL/GenBank/DDBJ whole genome shotgun (WGS) entry which is preliminary data.</text>
</comment>
<dbReference type="InterPro" id="IPR036709">
    <property type="entry name" value="Autotransporte_beta_dom_sf"/>
</dbReference>
<name>A0ABU4WHD6_9BACT</name>
<dbReference type="SMART" id="SM00869">
    <property type="entry name" value="Autotransporter"/>
    <property type="match status" value="1"/>
</dbReference>
<evidence type="ECO:0000259" key="1">
    <source>
        <dbReference type="PROSITE" id="PS51208"/>
    </source>
</evidence>
<evidence type="ECO:0000313" key="3">
    <source>
        <dbReference type="Proteomes" id="UP001275932"/>
    </source>
</evidence>
<dbReference type="EMBL" id="JALBUT010000008">
    <property type="protein sequence ID" value="MDX8415965.1"/>
    <property type="molecule type" value="Genomic_DNA"/>
</dbReference>
<dbReference type="Pfam" id="PF03797">
    <property type="entry name" value="Autotransporter"/>
    <property type="match status" value="1"/>
</dbReference>
<proteinExistence type="predicted"/>
<feature type="non-terminal residue" evidence="2">
    <location>
        <position position="1"/>
    </location>
</feature>
<keyword evidence="3" id="KW-1185">Reference proteome</keyword>
<dbReference type="InterPro" id="IPR005546">
    <property type="entry name" value="Autotransporte_beta"/>
</dbReference>
<reference evidence="2 3" key="1">
    <citation type="submission" date="2022-03" db="EMBL/GenBank/DDBJ databases">
        <title>Novel taxa within the pig intestine.</title>
        <authorList>
            <person name="Wylensek D."/>
            <person name="Bishof K."/>
            <person name="Afrizal A."/>
            <person name="Clavel T."/>
        </authorList>
    </citation>
    <scope>NUCLEOTIDE SEQUENCE [LARGE SCALE GENOMIC DNA]</scope>
    <source>
        <strain evidence="2 3">CLA-KB-P66</strain>
    </source>
</reference>